<dbReference type="EMBL" id="HBUF01089884">
    <property type="protein sequence ID" value="CAG6635418.1"/>
    <property type="molecule type" value="Transcribed_RNA"/>
</dbReference>
<dbReference type="AlphaFoldDB" id="A0A8D8VUW4"/>
<feature type="transmembrane region" description="Helical" evidence="1">
    <location>
        <begin position="48"/>
        <end position="67"/>
    </location>
</feature>
<proteinExistence type="predicted"/>
<keyword evidence="1" id="KW-1133">Transmembrane helix</keyword>
<feature type="transmembrane region" description="Helical" evidence="1">
    <location>
        <begin position="73"/>
        <end position="92"/>
    </location>
</feature>
<sequence length="135" mass="15331">MVRHVAIAVHNNSLVPTLPFRFASIILLKIVDITWFAYFILFISIISVTFSIEFFTFIIAAVVIFTLHSSSVYFLSVSIFLFSSFTFNFCFAQARPRRIFSLICTILSSLISRPTTVGPRHISFTGSTVERIITH</sequence>
<feature type="transmembrane region" description="Helical" evidence="1">
    <location>
        <begin position="20"/>
        <end position="41"/>
    </location>
</feature>
<evidence type="ECO:0000256" key="1">
    <source>
        <dbReference type="SAM" id="Phobius"/>
    </source>
</evidence>
<dbReference type="EMBL" id="HBUF01089882">
    <property type="protein sequence ID" value="CAG6635410.1"/>
    <property type="molecule type" value="Transcribed_RNA"/>
</dbReference>
<protein>
    <submittedName>
        <fullName evidence="2">Uncharacterized protein</fullName>
    </submittedName>
</protein>
<name>A0A8D8VUW4_9HEMI</name>
<keyword evidence="1" id="KW-0812">Transmembrane</keyword>
<reference evidence="2" key="1">
    <citation type="submission" date="2021-05" db="EMBL/GenBank/DDBJ databases">
        <authorList>
            <person name="Alioto T."/>
            <person name="Alioto T."/>
            <person name="Gomez Garrido J."/>
        </authorList>
    </citation>
    <scope>NUCLEOTIDE SEQUENCE</scope>
</reference>
<evidence type="ECO:0000313" key="2">
    <source>
        <dbReference type="EMBL" id="CAG6635418.1"/>
    </source>
</evidence>
<dbReference type="EMBL" id="HBUF01089881">
    <property type="protein sequence ID" value="CAG6635406.1"/>
    <property type="molecule type" value="Transcribed_RNA"/>
</dbReference>
<keyword evidence="1" id="KW-0472">Membrane</keyword>
<accession>A0A8D8VUW4</accession>
<organism evidence="2">
    <name type="scientific">Cacopsylla melanoneura</name>
    <dbReference type="NCBI Taxonomy" id="428564"/>
    <lineage>
        <taxon>Eukaryota</taxon>
        <taxon>Metazoa</taxon>
        <taxon>Ecdysozoa</taxon>
        <taxon>Arthropoda</taxon>
        <taxon>Hexapoda</taxon>
        <taxon>Insecta</taxon>
        <taxon>Pterygota</taxon>
        <taxon>Neoptera</taxon>
        <taxon>Paraneoptera</taxon>
        <taxon>Hemiptera</taxon>
        <taxon>Sternorrhyncha</taxon>
        <taxon>Psylloidea</taxon>
        <taxon>Psyllidae</taxon>
        <taxon>Psyllinae</taxon>
        <taxon>Cacopsylla</taxon>
    </lineage>
</organism>